<gene>
    <name evidence="1" type="ORF">DSO57_1005531</name>
</gene>
<evidence type="ECO:0000313" key="1">
    <source>
        <dbReference type="EMBL" id="KAJ9066869.1"/>
    </source>
</evidence>
<sequence>MLQCATVVHNDAVLLCDRNIQCFLPCLCPLADIFYISYEPAFIAHNVRIDNSSSLETRAWEQESNPNPGFLWAARPVDCGTTQLRFSGIEPPQADTENVDSCSKKSQIKEIITPNGRLITAPNRVYTSNQSRANPGKRHRPAAWSHDLNTKAR</sequence>
<organism evidence="1 2">
    <name type="scientific">Entomophthora muscae</name>
    <dbReference type="NCBI Taxonomy" id="34485"/>
    <lineage>
        <taxon>Eukaryota</taxon>
        <taxon>Fungi</taxon>
        <taxon>Fungi incertae sedis</taxon>
        <taxon>Zoopagomycota</taxon>
        <taxon>Entomophthoromycotina</taxon>
        <taxon>Entomophthoromycetes</taxon>
        <taxon>Entomophthorales</taxon>
        <taxon>Entomophthoraceae</taxon>
        <taxon>Entomophthora</taxon>
    </lineage>
</organism>
<reference evidence="1" key="1">
    <citation type="submission" date="2022-04" db="EMBL/GenBank/DDBJ databases">
        <title>Genome of the entomopathogenic fungus Entomophthora muscae.</title>
        <authorList>
            <person name="Elya C."/>
            <person name="Lovett B.R."/>
            <person name="Lee E."/>
            <person name="Macias A.M."/>
            <person name="Hajek A.E."/>
            <person name="De Bivort B.L."/>
            <person name="Kasson M.T."/>
            <person name="De Fine Licht H.H."/>
            <person name="Stajich J.E."/>
        </authorList>
    </citation>
    <scope>NUCLEOTIDE SEQUENCE</scope>
    <source>
        <strain evidence="1">Berkeley</strain>
    </source>
</reference>
<accession>A0ACC2SX68</accession>
<protein>
    <submittedName>
        <fullName evidence="1">Uncharacterized protein</fullName>
    </submittedName>
</protein>
<dbReference type="Proteomes" id="UP001165960">
    <property type="component" value="Unassembled WGS sequence"/>
</dbReference>
<name>A0ACC2SX68_9FUNG</name>
<proteinExistence type="predicted"/>
<evidence type="ECO:0000313" key="2">
    <source>
        <dbReference type="Proteomes" id="UP001165960"/>
    </source>
</evidence>
<keyword evidence="2" id="KW-1185">Reference proteome</keyword>
<dbReference type="EMBL" id="QTSX02004275">
    <property type="protein sequence ID" value="KAJ9066869.1"/>
    <property type="molecule type" value="Genomic_DNA"/>
</dbReference>
<comment type="caution">
    <text evidence="1">The sequence shown here is derived from an EMBL/GenBank/DDBJ whole genome shotgun (WGS) entry which is preliminary data.</text>
</comment>